<evidence type="ECO:0008006" key="3">
    <source>
        <dbReference type="Google" id="ProtNLM"/>
    </source>
</evidence>
<dbReference type="SUPFAM" id="SSF56935">
    <property type="entry name" value="Porins"/>
    <property type="match status" value="1"/>
</dbReference>
<gene>
    <name evidence="1" type="ORF">WH52_01825</name>
</gene>
<dbReference type="InParanoid" id="A0A1Y2PGF4"/>
<dbReference type="Gene3D" id="2.40.160.20">
    <property type="match status" value="1"/>
</dbReference>
<dbReference type="Pfam" id="PF09411">
    <property type="entry name" value="PagL"/>
    <property type="match status" value="1"/>
</dbReference>
<dbReference type="InterPro" id="IPR018550">
    <property type="entry name" value="Lipid-A_deacylase-rel"/>
</dbReference>
<name>A0A1Y2PGF4_9FLAO</name>
<proteinExistence type="predicted"/>
<comment type="caution">
    <text evidence="1">The sequence shown here is derived from an EMBL/GenBank/DDBJ whole genome shotgun (WGS) entry which is preliminary data.</text>
</comment>
<keyword evidence="2" id="KW-1185">Reference proteome</keyword>
<sequence>MQFSVGLGLSYIDTPTERLAKGFTFIENFSLGFNYKTSAKTNIYLGSNFGHVSNFNFANPNSGYNILGMEVGIAYQLK</sequence>
<protein>
    <recommendedName>
        <fullName evidence="3">Deacylase</fullName>
    </recommendedName>
</protein>
<dbReference type="AlphaFoldDB" id="A0A1Y2PGF4"/>
<evidence type="ECO:0000313" key="2">
    <source>
        <dbReference type="Proteomes" id="UP000194221"/>
    </source>
</evidence>
<accession>A0A1Y2PGF4</accession>
<evidence type="ECO:0000313" key="1">
    <source>
        <dbReference type="EMBL" id="OSY89593.1"/>
    </source>
</evidence>
<dbReference type="EMBL" id="LAPZ01000001">
    <property type="protein sequence ID" value="OSY89593.1"/>
    <property type="molecule type" value="Genomic_DNA"/>
</dbReference>
<organism evidence="1 2">
    <name type="scientific">Tenacibaculum holothuriorum</name>
    <dbReference type="NCBI Taxonomy" id="1635173"/>
    <lineage>
        <taxon>Bacteria</taxon>
        <taxon>Pseudomonadati</taxon>
        <taxon>Bacteroidota</taxon>
        <taxon>Flavobacteriia</taxon>
        <taxon>Flavobacteriales</taxon>
        <taxon>Flavobacteriaceae</taxon>
        <taxon>Tenacibaculum</taxon>
    </lineage>
</organism>
<dbReference type="Proteomes" id="UP000194221">
    <property type="component" value="Unassembled WGS sequence"/>
</dbReference>
<reference evidence="1 2" key="1">
    <citation type="submission" date="2015-03" db="EMBL/GenBank/DDBJ databases">
        <title>Genome sequence of Tenacibaculum sp. S2-2, isolated from intestinal microbiota of sea cucumber, Apostichopus japonicas.</title>
        <authorList>
            <person name="Shao Z."/>
            <person name="Wang L."/>
            <person name="Li X."/>
        </authorList>
    </citation>
    <scope>NUCLEOTIDE SEQUENCE [LARGE SCALE GENOMIC DNA]</scope>
    <source>
        <strain evidence="1 2">S2-2</strain>
    </source>
</reference>